<gene>
    <name evidence="1" type="ORF">OUY18_04580</name>
</gene>
<proteinExistence type="predicted"/>
<evidence type="ECO:0000313" key="2">
    <source>
        <dbReference type="Proteomes" id="UP001082703"/>
    </source>
</evidence>
<organism evidence="1 2">
    <name type="scientific">Caproiciproducens galactitolivorans</name>
    <dbReference type="NCBI Taxonomy" id="642589"/>
    <lineage>
        <taxon>Bacteria</taxon>
        <taxon>Bacillati</taxon>
        <taxon>Bacillota</taxon>
        <taxon>Clostridia</taxon>
        <taxon>Eubacteriales</taxon>
        <taxon>Acutalibacteraceae</taxon>
        <taxon>Caproiciproducens</taxon>
    </lineage>
</organism>
<name>A0ABT4BRL7_9FIRM</name>
<dbReference type="PROSITE" id="PS51257">
    <property type="entry name" value="PROKAR_LIPOPROTEIN"/>
    <property type="match status" value="1"/>
</dbReference>
<protein>
    <recommendedName>
        <fullName evidence="3">GerMN domain-containing protein</fullName>
    </recommendedName>
</protein>
<reference evidence="1 2" key="1">
    <citation type="submission" date="2022-11" db="EMBL/GenBank/DDBJ databases">
        <authorList>
            <person name="Caiyu Z."/>
        </authorList>
    </citation>
    <scope>NUCLEOTIDE SEQUENCE [LARGE SCALE GENOMIC DNA]</scope>
    <source>
        <strain evidence="1 2">YR-4</strain>
    </source>
</reference>
<evidence type="ECO:0000313" key="1">
    <source>
        <dbReference type="EMBL" id="MCY1713532.1"/>
    </source>
</evidence>
<dbReference type="RefSeq" id="WP_268057545.1">
    <property type="nucleotide sequence ID" value="NZ_JAPOHA010000003.1"/>
</dbReference>
<dbReference type="Proteomes" id="UP001082703">
    <property type="component" value="Unassembled WGS sequence"/>
</dbReference>
<evidence type="ECO:0008006" key="3">
    <source>
        <dbReference type="Google" id="ProtNLM"/>
    </source>
</evidence>
<comment type="caution">
    <text evidence="1">The sequence shown here is derived from an EMBL/GenBank/DDBJ whole genome shotgun (WGS) entry which is preliminary data.</text>
</comment>
<dbReference type="EMBL" id="JAPOHA010000003">
    <property type="protein sequence ID" value="MCY1713532.1"/>
    <property type="molecule type" value="Genomic_DNA"/>
</dbReference>
<sequence>MKISKLFVGAFCLSIAIFFTGCNSQRASSSAGPEISSGSASLLVLQSSSSKSNSKDVILYTYKGMAPSPTEYTLTQQVPPDAQEVQETVRMSSDEATPEKIMKLYTEKYLSKPVGNGTMNFSYSSASMNRDGIITIDFTKEGANYLSYGSMLELNSLYGIGKTMLMNVEGAKAVCYGIEGGNYSTEMFLNRSTPYLTK</sequence>
<keyword evidence="2" id="KW-1185">Reference proteome</keyword>
<accession>A0ABT4BRL7</accession>